<feature type="transmembrane region" description="Helical" evidence="2">
    <location>
        <begin position="249"/>
        <end position="269"/>
    </location>
</feature>
<evidence type="ECO:0000313" key="3">
    <source>
        <dbReference type="EMBL" id="THH13010.1"/>
    </source>
</evidence>
<feature type="compositionally biased region" description="Low complexity" evidence="1">
    <location>
        <begin position="407"/>
        <end position="416"/>
    </location>
</feature>
<dbReference type="AlphaFoldDB" id="A0A4S4LS76"/>
<protein>
    <recommendedName>
        <fullName evidence="5">CSC1/OSCA1-like 7TM region domain-containing protein</fullName>
    </recommendedName>
</protein>
<reference evidence="3 4" key="1">
    <citation type="submission" date="2019-02" db="EMBL/GenBank/DDBJ databases">
        <title>Genome sequencing of the rare red list fungi Bondarzewia mesenterica.</title>
        <authorList>
            <person name="Buettner E."/>
            <person name="Kellner H."/>
        </authorList>
    </citation>
    <scope>NUCLEOTIDE SEQUENCE [LARGE SCALE GENOMIC DNA]</scope>
    <source>
        <strain evidence="3 4">DSM 108281</strain>
    </source>
</reference>
<keyword evidence="2" id="KW-0472">Membrane</keyword>
<accession>A0A4S4LS76</accession>
<dbReference type="GO" id="GO:0005227">
    <property type="term" value="F:calcium-activated cation channel activity"/>
    <property type="evidence" value="ECO:0007669"/>
    <property type="project" value="InterPro"/>
</dbReference>
<comment type="caution">
    <text evidence="3">The sequence shown here is derived from an EMBL/GenBank/DDBJ whole genome shotgun (WGS) entry which is preliminary data.</text>
</comment>
<dbReference type="PANTHER" id="PTHR13018">
    <property type="entry name" value="PROBABLE MEMBRANE PROTEIN DUF221-RELATED"/>
    <property type="match status" value="1"/>
</dbReference>
<evidence type="ECO:0000313" key="4">
    <source>
        <dbReference type="Proteomes" id="UP000310158"/>
    </source>
</evidence>
<dbReference type="PANTHER" id="PTHR13018:SF5">
    <property type="entry name" value="RE44586P"/>
    <property type="match status" value="1"/>
</dbReference>
<evidence type="ECO:0000256" key="2">
    <source>
        <dbReference type="SAM" id="Phobius"/>
    </source>
</evidence>
<proteinExistence type="predicted"/>
<feature type="compositionally biased region" description="Low complexity" evidence="1">
    <location>
        <begin position="65"/>
        <end position="77"/>
    </location>
</feature>
<feature type="region of interest" description="Disordered" evidence="1">
    <location>
        <begin position="23"/>
        <end position="49"/>
    </location>
</feature>
<name>A0A4S4LS76_9AGAM</name>
<feature type="transmembrane region" description="Helical" evidence="2">
    <location>
        <begin position="948"/>
        <end position="968"/>
    </location>
</feature>
<dbReference type="Proteomes" id="UP000310158">
    <property type="component" value="Unassembled WGS sequence"/>
</dbReference>
<dbReference type="GO" id="GO:0005886">
    <property type="term" value="C:plasma membrane"/>
    <property type="evidence" value="ECO:0007669"/>
    <property type="project" value="TreeGrafter"/>
</dbReference>
<keyword evidence="2" id="KW-0812">Transmembrane</keyword>
<feature type="region of interest" description="Disordered" evidence="1">
    <location>
        <begin position="717"/>
        <end position="761"/>
    </location>
</feature>
<gene>
    <name evidence="3" type="ORF">EW146_g7167</name>
</gene>
<dbReference type="OrthoDB" id="2591106at2759"/>
<feature type="region of interest" description="Disordered" evidence="1">
    <location>
        <begin position="65"/>
        <end position="95"/>
    </location>
</feature>
<organism evidence="3 4">
    <name type="scientific">Bondarzewia mesenterica</name>
    <dbReference type="NCBI Taxonomy" id="1095465"/>
    <lineage>
        <taxon>Eukaryota</taxon>
        <taxon>Fungi</taxon>
        <taxon>Dikarya</taxon>
        <taxon>Basidiomycota</taxon>
        <taxon>Agaricomycotina</taxon>
        <taxon>Agaricomycetes</taxon>
        <taxon>Russulales</taxon>
        <taxon>Bondarzewiaceae</taxon>
        <taxon>Bondarzewia</taxon>
    </lineage>
</organism>
<feature type="transmembrane region" description="Helical" evidence="2">
    <location>
        <begin position="988"/>
        <end position="1011"/>
    </location>
</feature>
<evidence type="ECO:0000256" key="1">
    <source>
        <dbReference type="SAM" id="MobiDB-lite"/>
    </source>
</evidence>
<feature type="transmembrane region" description="Helical" evidence="2">
    <location>
        <begin position="900"/>
        <end position="927"/>
    </location>
</feature>
<feature type="transmembrane region" description="Helical" evidence="2">
    <location>
        <begin position="853"/>
        <end position="880"/>
    </location>
</feature>
<feature type="transmembrane region" description="Helical" evidence="2">
    <location>
        <begin position="1040"/>
        <end position="1057"/>
    </location>
</feature>
<feature type="transmembrane region" description="Helical" evidence="2">
    <location>
        <begin position="153"/>
        <end position="175"/>
    </location>
</feature>
<feature type="compositionally biased region" description="Low complexity" evidence="1">
    <location>
        <begin position="36"/>
        <end position="49"/>
    </location>
</feature>
<keyword evidence="2" id="KW-1133">Transmembrane helix</keyword>
<feature type="region of interest" description="Disordered" evidence="1">
    <location>
        <begin position="407"/>
        <end position="430"/>
    </location>
</feature>
<sequence>MQPSKTDACFTLDARRVLHAPRKRWDAETASATNESSTELSNPTLSSSSSSLVSCTSSAIASFTPTQPTLSTSSSNPFLTTSMSSDPPPLTLSPRQTLYPRTVMTSMPETLMFPSTTVTTYSLSVLHTATPIAFVANVQSVCIGSGLDASVDGLLAVIVLPTAIGFLLWLLFAIIRPRFRQIFGLREWFVRQDLRPRPLQPTLWAFLFPHVQLIPSLPQDMSIAGKSPVTDAQLFPSDEQLSQRTLWQCFLLVSGWSVLGLAGALPIYMVSTPCIQQSAGQPRFTGFYSTLQDLSLLRLLRHLDSENASSSSSLVQVRAAANETDLTWNTRVRIIILTVLLIALGLAPSLWKIIHEFNKLVAFRQRWIDVHLQGFEMGWLGAHDAPGFSGWGEKRVKGFINKAGLSSSLDNNSNGSGRNGRSRRNDSDVPLTNSEKAQLEVDIQVCFPDTQQLALLIEERDEILENLEIAETKYISSFRLTTPDPSIADLNPVPTSDTEGLSYISRPRALTASTVRQNVLMHAISSLLTFPPLFHHFSQATARRRRARNPAYASSSLTPTSYVAPSQYYKLGSLRGVNGGRLADEEQGGPSFTDSVNQRLVGTRFQEVHHNLGVYGRLPLGSLMQLEHGVVSPVPTSEPSPSFLDPRRYGPNYVEASGDTEGDARSQLGTDGIDEREEWVDVAHEPPIDFSKDESPPVRRSLVQTPEVDEIRTSKFGRRPKIFGPSPSDGMDMFPPRRRGETSRASDLPPPHLRLQSQPPFVRPVTGLDHDDLGIVYADIRSWRTKLKSINQEIAEAQADAYNDIADGVRIKGWLMVGRGLSYIPAVQLIEGRAKEDVRWDELQVEGQWWNQVAFWTIVGMVGFLLAIGLMAVAGLAVATSPDFAHYFPFFQSLANHNDFATGLATVFAPSMAAVLFIVIAVAIVQFSSRLFRTVSVSANQLVIFKTVFYLFGAIASIWLIAAGAVLFAFDALSTSTRRTQTISDGAIYISVLLLAIVINVAIISPALLMLQPFRLHRALRMEKEAVTPRQRFRAVYPRTYNPLFAMGCCVLAVIFASAFSMIFPLIGPAVAILLLLTLIDSPSLPDWIRLRTDALTDGWPAAVVVAEAVRYRSGIAAPALGLDLA</sequence>
<dbReference type="InterPro" id="IPR045122">
    <property type="entry name" value="Csc1-like"/>
</dbReference>
<evidence type="ECO:0008006" key="5">
    <source>
        <dbReference type="Google" id="ProtNLM"/>
    </source>
</evidence>
<feature type="transmembrane region" description="Helical" evidence="2">
    <location>
        <begin position="334"/>
        <end position="354"/>
    </location>
</feature>
<keyword evidence="4" id="KW-1185">Reference proteome</keyword>
<dbReference type="EMBL" id="SGPL01000394">
    <property type="protein sequence ID" value="THH13010.1"/>
    <property type="molecule type" value="Genomic_DNA"/>
</dbReference>